<accession>A0A444W6G7</accession>
<reference evidence="1 2" key="1">
    <citation type="submission" date="2014-12" db="EMBL/GenBank/DDBJ databases">
        <title>Genome sequence of Flavobacterium beibuense RSKm HC5.</title>
        <authorList>
            <person name="Kim J.F."/>
            <person name="Song J.Y."/>
            <person name="Kwak M.-J."/>
            <person name="Lee S.-W."/>
        </authorList>
    </citation>
    <scope>NUCLEOTIDE SEQUENCE [LARGE SCALE GENOMIC DNA]</scope>
    <source>
        <strain evidence="1 2">RSKm HC5</strain>
    </source>
</reference>
<dbReference type="InterPro" id="IPR058087">
    <property type="entry name" value="XAC2610_dom"/>
</dbReference>
<name>A0A444W6G7_9FLAO</name>
<evidence type="ECO:0000313" key="2">
    <source>
        <dbReference type="Proteomes" id="UP000289775"/>
    </source>
</evidence>
<proteinExistence type="predicted"/>
<keyword evidence="2" id="KW-1185">Reference proteome</keyword>
<evidence type="ECO:0000313" key="1">
    <source>
        <dbReference type="EMBL" id="RYJ41373.1"/>
    </source>
</evidence>
<sequence>MRNISFLIFVCFILTFCNNKTQNNIRMNEITTDSVTKSPVPEIIADTLAKISSPFILNGTKCYWEHKLISGEEIIIKLFDYKTDKLLLKHHDIYPPLNYNAKNYFDNINNESLVDVNFDGYTDILLKIYSGSMAMNDRVYVYLFNHKEGKYTSAEYLEANRIELIDKKNRKLITSNEYRYGTDSIIHHFDKVGKVEFTDEFSHYRILEDTTWIEYKTYKKIVNGETINERTQSDTIKWE</sequence>
<gene>
    <name evidence="1" type="ORF">NU09_3116</name>
</gene>
<dbReference type="NCBIfam" id="NF047539">
    <property type="entry name" value="XAC2610_fam"/>
    <property type="match status" value="1"/>
</dbReference>
<comment type="caution">
    <text evidence="1">The sequence shown here is derived from an EMBL/GenBank/DDBJ whole genome shotgun (WGS) entry which is preliminary data.</text>
</comment>
<protein>
    <submittedName>
        <fullName evidence="1">Uncharacterized protein</fullName>
    </submittedName>
</protein>
<organism evidence="1 2">
    <name type="scientific">Flavobacterium beibuense</name>
    <dbReference type="NCBI Taxonomy" id="657326"/>
    <lineage>
        <taxon>Bacteria</taxon>
        <taxon>Pseudomonadati</taxon>
        <taxon>Bacteroidota</taxon>
        <taxon>Flavobacteriia</taxon>
        <taxon>Flavobacteriales</taxon>
        <taxon>Flavobacteriaceae</taxon>
        <taxon>Flavobacterium</taxon>
    </lineage>
</organism>
<dbReference type="EMBL" id="JUIW01000011">
    <property type="protein sequence ID" value="RYJ41373.1"/>
    <property type="molecule type" value="Genomic_DNA"/>
</dbReference>
<dbReference type="AlphaFoldDB" id="A0A444W6G7"/>
<dbReference type="Proteomes" id="UP000289775">
    <property type="component" value="Unassembled WGS sequence"/>
</dbReference>